<sequence>MDSRMRQKIGIDQLNQPITNEDLELAITNAESTLTLLDELPIKWLDMCNEKLSLASETLGFLLKQRLQVHKRGYPSVKLEYLALAERQIEDLKNVYLSFYRLAPGLIHQLKQNEPTIYAWLMLNSEIGQEQENLLCGLSRLDDLDYQTAKLLIVQSSLSGIDSVVIEMVEGGCKLPLLYLECLQLRQTVTVGLLKRWLKDKRFSEHKTHLFLSLQNDAESVVWLAENSNSSQNLFERLLAKEDRGTWFRKEFGTSIDSVSDPEVVTFAKLLELKEFESFNLSSVQAPFDFVLHGLNEHVPKIVELVSSLDEFEGEDWIQALYIVYGKRLPVTPKNLGIDFEWHEILEKLKEWVEIGAYRQASPGRLGQPLTLETSIQAMFDTQVSAAFRVWIWRQVCLHTRSYIPWDMAMPVHQQEWNITRLTQNSTASERFNLRNNNAVVGY</sequence>
<comment type="caution">
    <text evidence="1">The sequence shown here is derived from an EMBL/GenBank/DDBJ whole genome shotgun (WGS) entry which is preliminary data.</text>
</comment>
<organism evidence="1 2">
    <name type="scientific">Vibrio lentus</name>
    <dbReference type="NCBI Taxonomy" id="136468"/>
    <lineage>
        <taxon>Bacteria</taxon>
        <taxon>Pseudomonadati</taxon>
        <taxon>Pseudomonadota</taxon>
        <taxon>Gammaproteobacteria</taxon>
        <taxon>Vibrionales</taxon>
        <taxon>Vibrionaceae</taxon>
        <taxon>Vibrio</taxon>
    </lineage>
</organism>
<reference evidence="1 2" key="1">
    <citation type="submission" date="2019-04" db="EMBL/GenBank/DDBJ databases">
        <title>A reverse ecology approach based on a biological definition of microbial populations.</title>
        <authorList>
            <person name="Arevalo P."/>
            <person name="Vaninsberghe D."/>
            <person name="Elsherbini J."/>
            <person name="Gore J."/>
            <person name="Polz M."/>
        </authorList>
    </citation>
    <scope>NUCLEOTIDE SEQUENCE [LARGE SCALE GENOMIC DNA]</scope>
    <source>
        <strain evidence="1 2">10N.222.48.A1</strain>
    </source>
</reference>
<dbReference type="Proteomes" id="UP000305840">
    <property type="component" value="Unassembled WGS sequence"/>
</dbReference>
<evidence type="ECO:0000313" key="2">
    <source>
        <dbReference type="Proteomes" id="UP000305840"/>
    </source>
</evidence>
<dbReference type="AlphaFoldDB" id="A0A4U2FEY8"/>
<dbReference type="EMBL" id="SYVO01000056">
    <property type="protein sequence ID" value="TKG06743.1"/>
    <property type="molecule type" value="Genomic_DNA"/>
</dbReference>
<accession>A0A4U2FEY8</accession>
<proteinExistence type="predicted"/>
<protein>
    <submittedName>
        <fullName evidence="1">Uncharacterized protein</fullName>
    </submittedName>
</protein>
<gene>
    <name evidence="1" type="ORF">FCV91_15285</name>
</gene>
<name>A0A4U2FEY8_9VIBR</name>
<evidence type="ECO:0000313" key="1">
    <source>
        <dbReference type="EMBL" id="TKG06743.1"/>
    </source>
</evidence>